<evidence type="ECO:0000256" key="1">
    <source>
        <dbReference type="ARBA" id="ARBA00022679"/>
    </source>
</evidence>
<dbReference type="RefSeq" id="WP_265383308.1">
    <property type="nucleotide sequence ID" value="NZ_CP110615.1"/>
</dbReference>
<dbReference type="PROSITE" id="PS50921">
    <property type="entry name" value="ANTAR"/>
    <property type="match status" value="1"/>
</dbReference>
<dbReference type="InterPro" id="IPR003018">
    <property type="entry name" value="GAF"/>
</dbReference>
<dbReference type="Pfam" id="PF13185">
    <property type="entry name" value="GAF_2"/>
    <property type="match status" value="1"/>
</dbReference>
<protein>
    <submittedName>
        <fullName evidence="6">GAF and ANTAR domain-containing protein</fullName>
    </submittedName>
</protein>
<dbReference type="SMART" id="SM01012">
    <property type="entry name" value="ANTAR"/>
    <property type="match status" value="1"/>
</dbReference>
<evidence type="ECO:0000313" key="7">
    <source>
        <dbReference type="Proteomes" id="UP001164965"/>
    </source>
</evidence>
<keyword evidence="4" id="KW-0804">Transcription</keyword>
<reference evidence="6" key="1">
    <citation type="submission" date="2022-10" db="EMBL/GenBank/DDBJ databases">
        <title>Rhodococcus sp.75.</title>
        <authorList>
            <person name="Sun M."/>
        </authorList>
    </citation>
    <scope>NUCLEOTIDE SEQUENCE</scope>
    <source>
        <strain evidence="6">75</strain>
    </source>
</reference>
<dbReference type="SUPFAM" id="SSF52172">
    <property type="entry name" value="CheY-like"/>
    <property type="match status" value="1"/>
</dbReference>
<dbReference type="Proteomes" id="UP001164965">
    <property type="component" value="Chromosome"/>
</dbReference>
<dbReference type="Gene3D" id="3.30.450.40">
    <property type="match status" value="1"/>
</dbReference>
<evidence type="ECO:0000256" key="2">
    <source>
        <dbReference type="ARBA" id="ARBA00022777"/>
    </source>
</evidence>
<keyword evidence="3" id="KW-0805">Transcription regulation</keyword>
<dbReference type="EMBL" id="CP110615">
    <property type="protein sequence ID" value="UZJ25202.1"/>
    <property type="molecule type" value="Genomic_DNA"/>
</dbReference>
<dbReference type="SUPFAM" id="SSF55781">
    <property type="entry name" value="GAF domain-like"/>
    <property type="match status" value="1"/>
</dbReference>
<evidence type="ECO:0000256" key="4">
    <source>
        <dbReference type="ARBA" id="ARBA00023163"/>
    </source>
</evidence>
<evidence type="ECO:0000256" key="3">
    <source>
        <dbReference type="ARBA" id="ARBA00023015"/>
    </source>
</evidence>
<accession>A0ABY6P0L9</accession>
<dbReference type="InterPro" id="IPR011006">
    <property type="entry name" value="CheY-like_superfamily"/>
</dbReference>
<feature type="domain" description="ANTAR" evidence="5">
    <location>
        <begin position="190"/>
        <end position="251"/>
    </location>
</feature>
<evidence type="ECO:0000259" key="5">
    <source>
        <dbReference type="PROSITE" id="PS50921"/>
    </source>
</evidence>
<dbReference type="InterPro" id="IPR036388">
    <property type="entry name" value="WH-like_DNA-bd_sf"/>
</dbReference>
<dbReference type="InterPro" id="IPR012074">
    <property type="entry name" value="GAF_ANTAR"/>
</dbReference>
<organism evidence="6 7">
    <name type="scientific">Rhodococcus antarcticus</name>
    <dbReference type="NCBI Taxonomy" id="2987751"/>
    <lineage>
        <taxon>Bacteria</taxon>
        <taxon>Bacillati</taxon>
        <taxon>Actinomycetota</taxon>
        <taxon>Actinomycetes</taxon>
        <taxon>Mycobacteriales</taxon>
        <taxon>Nocardiaceae</taxon>
        <taxon>Rhodococcus</taxon>
    </lineage>
</organism>
<keyword evidence="1" id="KW-0808">Transferase</keyword>
<proteinExistence type="predicted"/>
<keyword evidence="2" id="KW-0418">Kinase</keyword>
<dbReference type="PIRSF" id="PIRSF036625">
    <property type="entry name" value="GAF_ANTAR"/>
    <property type="match status" value="1"/>
</dbReference>
<dbReference type="Gene3D" id="1.10.10.10">
    <property type="entry name" value="Winged helix-like DNA-binding domain superfamily/Winged helix DNA-binding domain"/>
    <property type="match status" value="1"/>
</dbReference>
<dbReference type="InterPro" id="IPR029016">
    <property type="entry name" value="GAF-like_dom_sf"/>
</dbReference>
<sequence length="265" mass="27861">MAVDTVQLTDPQSGSYLELVRAAVRTHPEALASVVASLSWSVTSSDELVEFLHRTVGVATQVIGGASSAGVTAQLGGEPFTAVCTDDRTLEVDAAQYAAGDGPCLHAMRTGEVVLVDVDTVRSTWPDFAPGAESSGIHSFLAAPLAGDDGYLGALNLYSTSPDGFTSADAVVLKVLVAHASRSISDYARLRARHHLAEQLREAMRSRAPIEQAKGIMMALHQIDADAAFDLLRAQSQNTNVRLHDVAVGFLDQHTGAQQADAGPS</sequence>
<gene>
    <name evidence="6" type="ORF">RHODO2019_01475</name>
</gene>
<keyword evidence="7" id="KW-1185">Reference proteome</keyword>
<dbReference type="Pfam" id="PF03861">
    <property type="entry name" value="ANTAR"/>
    <property type="match status" value="1"/>
</dbReference>
<name>A0ABY6P0L9_9NOCA</name>
<dbReference type="InterPro" id="IPR005561">
    <property type="entry name" value="ANTAR"/>
</dbReference>
<dbReference type="SMART" id="SM00065">
    <property type="entry name" value="GAF"/>
    <property type="match status" value="1"/>
</dbReference>
<evidence type="ECO:0000313" key="6">
    <source>
        <dbReference type="EMBL" id="UZJ25202.1"/>
    </source>
</evidence>